<dbReference type="Proteomes" id="UP000693970">
    <property type="component" value="Unassembled WGS sequence"/>
</dbReference>
<evidence type="ECO:0000256" key="1">
    <source>
        <dbReference type="ARBA" id="ARBA00022884"/>
    </source>
</evidence>
<dbReference type="GO" id="GO:0003723">
    <property type="term" value="F:RNA binding"/>
    <property type="evidence" value="ECO:0007669"/>
    <property type="project" value="UniProtKB-UniRule"/>
</dbReference>
<dbReference type="PROSITE" id="PS50102">
    <property type="entry name" value="RRM"/>
    <property type="match status" value="1"/>
</dbReference>
<keyword evidence="1 2" id="KW-0694">RNA-binding</keyword>
<evidence type="ECO:0000313" key="6">
    <source>
        <dbReference type="Proteomes" id="UP000693970"/>
    </source>
</evidence>
<dbReference type="OrthoDB" id="198184at2759"/>
<evidence type="ECO:0000313" key="5">
    <source>
        <dbReference type="EMBL" id="KAG7372880.1"/>
    </source>
</evidence>
<dbReference type="Pfam" id="PF00076">
    <property type="entry name" value="RRM_1"/>
    <property type="match status" value="1"/>
</dbReference>
<dbReference type="SMART" id="SM00360">
    <property type="entry name" value="RRM"/>
    <property type="match status" value="1"/>
</dbReference>
<gene>
    <name evidence="5" type="ORF">IV203_033604</name>
</gene>
<evidence type="ECO:0000259" key="4">
    <source>
        <dbReference type="PROSITE" id="PS50102"/>
    </source>
</evidence>
<feature type="compositionally biased region" description="Polar residues" evidence="3">
    <location>
        <begin position="192"/>
        <end position="210"/>
    </location>
</feature>
<dbReference type="InterPro" id="IPR050886">
    <property type="entry name" value="RNA-binding_reg"/>
</dbReference>
<protein>
    <submittedName>
        <fullName evidence="5">RNA recognition motif containing protein</fullName>
    </submittedName>
</protein>
<name>A0A9K3Q755_9STRA</name>
<evidence type="ECO:0000256" key="2">
    <source>
        <dbReference type="PROSITE-ProRule" id="PRU00176"/>
    </source>
</evidence>
<feature type="compositionally biased region" description="Basic and acidic residues" evidence="3">
    <location>
        <begin position="179"/>
        <end position="191"/>
    </location>
</feature>
<dbReference type="PANTHER" id="PTHR48024">
    <property type="entry name" value="GEO13361P1-RELATED"/>
    <property type="match status" value="1"/>
</dbReference>
<sequence>MDGGSSPPPSKKQRAVEDVDDATIKPTSLAIKPVVVHKVLVGNLEYPAHPFTIKVSFLSPQTQDMDLVDIFRPKCGPIVHAKIMRDKHHSPTERGKSKGWGLVQFEDRESVEKAILLSDVIGIHGKSVRIERSHLPAVSLVPPGMHRINPKGQGKSTKQNQRRKEIQLQQRQEQEQQQDESKPRLPSKENKASSQTVDASSTTKTISSDANLLMFRPRGVVSKKTVRPKAKVALAIKDGHGQKGSNR</sequence>
<feature type="domain" description="RRM" evidence="4">
    <location>
        <begin position="37"/>
        <end position="135"/>
    </location>
</feature>
<accession>A0A9K3Q755</accession>
<proteinExistence type="predicted"/>
<dbReference type="GO" id="GO:0005634">
    <property type="term" value="C:nucleus"/>
    <property type="evidence" value="ECO:0007669"/>
    <property type="project" value="TreeGrafter"/>
</dbReference>
<comment type="caution">
    <text evidence="5">The sequence shown here is derived from an EMBL/GenBank/DDBJ whole genome shotgun (WGS) entry which is preliminary data.</text>
</comment>
<reference evidence="5" key="1">
    <citation type="journal article" date="2021" name="Sci. Rep.">
        <title>Diploid genomic architecture of Nitzschia inconspicua, an elite biomass production diatom.</title>
        <authorList>
            <person name="Oliver A."/>
            <person name="Podell S."/>
            <person name="Pinowska A."/>
            <person name="Traller J.C."/>
            <person name="Smith S.R."/>
            <person name="McClure R."/>
            <person name="Beliaev A."/>
            <person name="Bohutskyi P."/>
            <person name="Hill E.A."/>
            <person name="Rabines A."/>
            <person name="Zheng H."/>
            <person name="Allen L.Z."/>
            <person name="Kuo A."/>
            <person name="Grigoriev I.V."/>
            <person name="Allen A.E."/>
            <person name="Hazlebeck D."/>
            <person name="Allen E.E."/>
        </authorList>
    </citation>
    <scope>NUCLEOTIDE SEQUENCE</scope>
    <source>
        <strain evidence="5">Hildebrandi</strain>
    </source>
</reference>
<dbReference type="EMBL" id="JAGRRH010000002">
    <property type="protein sequence ID" value="KAG7372880.1"/>
    <property type="molecule type" value="Genomic_DNA"/>
</dbReference>
<dbReference type="InterPro" id="IPR000504">
    <property type="entry name" value="RRM_dom"/>
</dbReference>
<keyword evidence="6" id="KW-1185">Reference proteome</keyword>
<dbReference type="CDD" id="cd00590">
    <property type="entry name" value="RRM_SF"/>
    <property type="match status" value="1"/>
</dbReference>
<feature type="region of interest" description="Disordered" evidence="3">
    <location>
        <begin position="140"/>
        <end position="247"/>
    </location>
</feature>
<organism evidence="5 6">
    <name type="scientific">Nitzschia inconspicua</name>
    <dbReference type="NCBI Taxonomy" id="303405"/>
    <lineage>
        <taxon>Eukaryota</taxon>
        <taxon>Sar</taxon>
        <taxon>Stramenopiles</taxon>
        <taxon>Ochrophyta</taxon>
        <taxon>Bacillariophyta</taxon>
        <taxon>Bacillariophyceae</taxon>
        <taxon>Bacillariophycidae</taxon>
        <taxon>Bacillariales</taxon>
        <taxon>Bacillariaceae</taxon>
        <taxon>Nitzschia</taxon>
    </lineage>
</organism>
<reference evidence="5" key="2">
    <citation type="submission" date="2021-04" db="EMBL/GenBank/DDBJ databases">
        <authorList>
            <person name="Podell S."/>
        </authorList>
    </citation>
    <scope>NUCLEOTIDE SEQUENCE</scope>
    <source>
        <strain evidence="5">Hildebrandi</strain>
    </source>
</reference>
<dbReference type="AlphaFoldDB" id="A0A9K3Q755"/>
<evidence type="ECO:0000256" key="3">
    <source>
        <dbReference type="SAM" id="MobiDB-lite"/>
    </source>
</evidence>
<dbReference type="PANTHER" id="PTHR48024:SF56">
    <property type="entry name" value="HETEROGENEOUS NUCLEAR RIBONUCLEOPROTEIN A0"/>
    <property type="match status" value="1"/>
</dbReference>